<sequence>MRTAKVRRRVSVDESALDAWLAYVEETARSDALEKELALLRGSRSWKITAPLRAANRLADRLQPASSQPSRPELRPPVPGGVGTIVLGELHAPLDRILSRIMTGSGPRLYVDVTALDLEDLGAGIQRVTRRVLGAMYADMEIPFVPVPVCLRNDGRYYPAHRFLERFLGLPPESLGGEGVLSPRHGDAFLGLDLCREFAAVLGSAWAALRQTGVRILPVVYDVLPVERPDWFPEPVSRDLRRWLEVVAEFADLAVCISKSTREAFVRALSSDARRIPQTIVVPMGCDGLRMAIPDQVASRRCPRQVLMVGTIEPRKGHADVLKAFDRLWADGRDLRLVIVGHPGWKVDGLLSRIRKISSGCDRLEWLEQADDRTLQGLYRSSSLLVAASEGEGFGLPVIEAAAAGCRLLLRDLPVFREVAGADARYFASPGDLEAALREFSVDASSWPSPPSAGDLSSWGDTVEAIWSHAARMSGPSIES</sequence>
<name>A0A372DM52_9GAMM</name>
<dbReference type="EMBL" id="QVPD01000006">
    <property type="protein sequence ID" value="RFP60564.1"/>
    <property type="molecule type" value="Genomic_DNA"/>
</dbReference>
<protein>
    <submittedName>
        <fullName evidence="2">Glycosyltransferase family 1 protein</fullName>
    </submittedName>
</protein>
<dbReference type="GO" id="GO:0016757">
    <property type="term" value="F:glycosyltransferase activity"/>
    <property type="evidence" value="ECO:0007669"/>
    <property type="project" value="InterPro"/>
</dbReference>
<dbReference type="PANTHER" id="PTHR46401:SF9">
    <property type="entry name" value="MANNOSYLTRANSFERASE A"/>
    <property type="match status" value="1"/>
</dbReference>
<accession>A0A372DM52</accession>
<dbReference type="RefSeq" id="WP_117202623.1">
    <property type="nucleotide sequence ID" value="NZ_JBHTBK010000018.1"/>
</dbReference>
<dbReference type="OrthoDB" id="9801609at2"/>
<evidence type="ECO:0000313" key="3">
    <source>
        <dbReference type="Proteomes" id="UP000262917"/>
    </source>
</evidence>
<reference evidence="2 3" key="1">
    <citation type="submission" date="2018-08" db="EMBL/GenBank/DDBJ databases">
        <title>Lysobacter weifangensis sp. nov., a new member of the family 'Xanthomonadaceae', isolated from soil in a farmland.</title>
        <authorList>
            <person name="Zhao H."/>
        </authorList>
    </citation>
    <scope>NUCLEOTIDE SEQUENCE [LARGE SCALE GENOMIC DNA]</scope>
    <source>
        <strain evidence="2 3">WF-2</strain>
    </source>
</reference>
<dbReference type="CDD" id="cd03809">
    <property type="entry name" value="GT4_MtfB-like"/>
    <property type="match status" value="1"/>
</dbReference>
<comment type="caution">
    <text evidence="2">The sequence shown here is derived from an EMBL/GenBank/DDBJ whole genome shotgun (WGS) entry which is preliminary data.</text>
</comment>
<evidence type="ECO:0000313" key="2">
    <source>
        <dbReference type="EMBL" id="RFP60564.1"/>
    </source>
</evidence>
<dbReference type="InterPro" id="IPR001296">
    <property type="entry name" value="Glyco_trans_1"/>
</dbReference>
<evidence type="ECO:0000259" key="1">
    <source>
        <dbReference type="Pfam" id="PF00534"/>
    </source>
</evidence>
<keyword evidence="3" id="KW-1185">Reference proteome</keyword>
<proteinExistence type="predicted"/>
<dbReference type="Pfam" id="PF00534">
    <property type="entry name" value="Glycos_transf_1"/>
    <property type="match status" value="1"/>
</dbReference>
<dbReference type="Proteomes" id="UP000262917">
    <property type="component" value="Unassembled WGS sequence"/>
</dbReference>
<feature type="domain" description="Glycosyl transferase family 1" evidence="1">
    <location>
        <begin position="301"/>
        <end position="436"/>
    </location>
</feature>
<keyword evidence="2" id="KW-0808">Transferase</keyword>
<dbReference type="PANTHER" id="PTHR46401">
    <property type="entry name" value="GLYCOSYLTRANSFERASE WBBK-RELATED"/>
    <property type="match status" value="1"/>
</dbReference>
<gene>
    <name evidence="2" type="ORF">D0Y53_07665</name>
</gene>
<organism evidence="2 3">
    <name type="scientific">Cognatiluteimonas weifangensis</name>
    <dbReference type="NCBI Taxonomy" id="2303539"/>
    <lineage>
        <taxon>Bacteria</taxon>
        <taxon>Pseudomonadati</taxon>
        <taxon>Pseudomonadota</taxon>
        <taxon>Gammaproteobacteria</taxon>
        <taxon>Lysobacterales</taxon>
        <taxon>Lysobacteraceae</taxon>
        <taxon>Cognatiluteimonas</taxon>
    </lineage>
</organism>
<dbReference type="SUPFAM" id="SSF53756">
    <property type="entry name" value="UDP-Glycosyltransferase/glycogen phosphorylase"/>
    <property type="match status" value="1"/>
</dbReference>
<dbReference type="Gene3D" id="3.40.50.2000">
    <property type="entry name" value="Glycogen Phosphorylase B"/>
    <property type="match status" value="2"/>
</dbReference>
<dbReference type="AlphaFoldDB" id="A0A372DM52"/>